<accession>A0A0W1A2L8</accession>
<keyword evidence="1" id="KW-0444">Lipid biosynthesis</keyword>
<dbReference type="CDD" id="cd03352">
    <property type="entry name" value="LbH_LpxD"/>
    <property type="match status" value="1"/>
</dbReference>
<name>A0A0W1A2L8_9GAMM</name>
<evidence type="ECO:0000256" key="2">
    <source>
        <dbReference type="ARBA" id="ARBA00022556"/>
    </source>
</evidence>
<dbReference type="RefSeq" id="WP_058481164.1">
    <property type="nucleotide sequence ID" value="NZ_CAAAIQ010000002.1"/>
</dbReference>
<evidence type="ECO:0000256" key="4">
    <source>
        <dbReference type="ARBA" id="ARBA00022737"/>
    </source>
</evidence>
<dbReference type="OrthoDB" id="9784739at2"/>
<dbReference type="PROSITE" id="PS00101">
    <property type="entry name" value="HEXAPEP_TRANSFERASES"/>
    <property type="match status" value="2"/>
</dbReference>
<dbReference type="InterPro" id="IPR020573">
    <property type="entry name" value="UDP_GlcNAc_AcTrfase_non-rep"/>
</dbReference>
<dbReference type="InterPro" id="IPR007691">
    <property type="entry name" value="LpxD"/>
</dbReference>
<feature type="domain" description="Mannose-1-phosphate guanyltransferase C-terminal" evidence="8">
    <location>
        <begin position="100"/>
        <end position="178"/>
    </location>
</feature>
<evidence type="ECO:0000256" key="1">
    <source>
        <dbReference type="ARBA" id="ARBA00022516"/>
    </source>
</evidence>
<dbReference type="InterPro" id="IPR011004">
    <property type="entry name" value="Trimer_LpxA-like_sf"/>
</dbReference>
<evidence type="ECO:0000256" key="6">
    <source>
        <dbReference type="ARBA" id="ARBA00023315"/>
    </source>
</evidence>
<evidence type="ECO:0000313" key="10">
    <source>
        <dbReference type="Proteomes" id="UP000054729"/>
    </source>
</evidence>
<keyword evidence="5" id="KW-0443">Lipid metabolism</keyword>
<keyword evidence="4" id="KW-0677">Repeat</keyword>
<evidence type="ECO:0000313" key="9">
    <source>
        <dbReference type="EMBL" id="KTD75597.1"/>
    </source>
</evidence>
<sequence>MLTLAELANKLNGVWHGNANYAIFNLSSLQCATNKDLACFDNPRLKELLTTTKAGAVLLKSEHLEWCPVNAIVVEHPERAINQAGKILFQSHCHTASIHPTAQIHTTAKLGNGVHIGANVFIGQNVNLGAGVRVGVNSIIEEGVAIANGTEIGCSVVIHTGSRIEEQVFIGSGCVIGAHPFNYEKAHGSWVVGLVVGGVVISKRTRIGSNSVIDRGSFSDTYIGEGVCIDNLVLIAHDVYIGNNTIIAGCAVVGARTQIGNDCIIGGASCIAANTQLGNDVVISGMSTVTKSITKPGVYSSGTIVHEHESWRRNAARFKRLDDYILLLKAIEKEMNDR</sequence>
<keyword evidence="10" id="KW-1185">Reference proteome</keyword>
<dbReference type="Gene3D" id="2.160.10.10">
    <property type="entry name" value="Hexapeptide repeat proteins"/>
    <property type="match status" value="1"/>
</dbReference>
<dbReference type="AlphaFoldDB" id="A0A0W1A2L8"/>
<dbReference type="STRING" id="66969.Lwal_2535"/>
<feature type="domain" description="UDP-3-O-[3-hydroxymyristoyl] glucosamine N-acyltransferase non-repeat region" evidence="7">
    <location>
        <begin position="22"/>
        <end position="84"/>
    </location>
</feature>
<dbReference type="PATRIC" id="fig|66969.6.peg.2743"/>
<proteinExistence type="predicted"/>
<dbReference type="GO" id="GO:0009245">
    <property type="term" value="P:lipid A biosynthetic process"/>
    <property type="evidence" value="ECO:0007669"/>
    <property type="project" value="UniProtKB-KW"/>
</dbReference>
<dbReference type="PANTHER" id="PTHR43378:SF2">
    <property type="entry name" value="UDP-3-O-ACYLGLUCOSAMINE N-ACYLTRANSFERASE 1, MITOCHONDRIAL-RELATED"/>
    <property type="match status" value="1"/>
</dbReference>
<dbReference type="Gene3D" id="3.40.1390.10">
    <property type="entry name" value="MurE/MurF, N-terminal domain"/>
    <property type="match status" value="1"/>
</dbReference>
<dbReference type="NCBIfam" id="NF002060">
    <property type="entry name" value="PRK00892.1"/>
    <property type="match status" value="1"/>
</dbReference>
<evidence type="ECO:0000256" key="3">
    <source>
        <dbReference type="ARBA" id="ARBA00022679"/>
    </source>
</evidence>
<dbReference type="Gene3D" id="1.20.5.170">
    <property type="match status" value="1"/>
</dbReference>
<dbReference type="InterPro" id="IPR001451">
    <property type="entry name" value="Hexapep"/>
</dbReference>
<keyword evidence="6 9" id="KW-0012">Acyltransferase</keyword>
<comment type="caution">
    <text evidence="9">The sequence shown here is derived from an EMBL/GenBank/DDBJ whole genome shotgun (WGS) entry which is preliminary data.</text>
</comment>
<dbReference type="EMBL" id="LNZB01000056">
    <property type="protein sequence ID" value="KTD75597.1"/>
    <property type="molecule type" value="Genomic_DNA"/>
</dbReference>
<evidence type="ECO:0000259" key="7">
    <source>
        <dbReference type="Pfam" id="PF04613"/>
    </source>
</evidence>
<dbReference type="InterPro" id="IPR018357">
    <property type="entry name" value="Hexapep_transf_CS"/>
</dbReference>
<dbReference type="GO" id="GO:0016410">
    <property type="term" value="F:N-acyltransferase activity"/>
    <property type="evidence" value="ECO:0007669"/>
    <property type="project" value="InterPro"/>
</dbReference>
<reference evidence="9 10" key="1">
    <citation type="submission" date="2015-11" db="EMBL/GenBank/DDBJ databases">
        <title>Genomic analysis of 38 Legionella species identifies large and diverse effector repertoires.</title>
        <authorList>
            <person name="Burstein D."/>
            <person name="Amaro F."/>
            <person name="Zusman T."/>
            <person name="Lifshitz Z."/>
            <person name="Cohen O."/>
            <person name="Gilbert J.A."/>
            <person name="Pupko T."/>
            <person name="Shuman H.A."/>
            <person name="Segal G."/>
        </authorList>
    </citation>
    <scope>NUCLEOTIDE SEQUENCE [LARGE SCALE GENOMIC DNA]</scope>
    <source>
        <strain evidence="9 10">ATCC 51914</strain>
    </source>
</reference>
<dbReference type="NCBIfam" id="TIGR01853">
    <property type="entry name" value="lipid_A_lpxD"/>
    <property type="match status" value="1"/>
</dbReference>
<dbReference type="InterPro" id="IPR056729">
    <property type="entry name" value="GMPPB_C"/>
</dbReference>
<dbReference type="Pfam" id="PF04613">
    <property type="entry name" value="LpxD"/>
    <property type="match status" value="1"/>
</dbReference>
<evidence type="ECO:0000259" key="8">
    <source>
        <dbReference type="Pfam" id="PF25087"/>
    </source>
</evidence>
<dbReference type="Pfam" id="PF00132">
    <property type="entry name" value="Hexapep"/>
    <property type="match status" value="1"/>
</dbReference>
<keyword evidence="2" id="KW-0441">Lipid A biosynthesis</keyword>
<gene>
    <name evidence="9" type="ORF">Lwal_2535</name>
</gene>
<organism evidence="9 10">
    <name type="scientific">Legionella waltersii</name>
    <dbReference type="NCBI Taxonomy" id="66969"/>
    <lineage>
        <taxon>Bacteria</taxon>
        <taxon>Pseudomonadati</taxon>
        <taxon>Pseudomonadota</taxon>
        <taxon>Gammaproteobacteria</taxon>
        <taxon>Legionellales</taxon>
        <taxon>Legionellaceae</taxon>
        <taxon>Legionella</taxon>
    </lineage>
</organism>
<dbReference type="GO" id="GO:0016020">
    <property type="term" value="C:membrane"/>
    <property type="evidence" value="ECO:0007669"/>
    <property type="project" value="GOC"/>
</dbReference>
<dbReference type="PANTHER" id="PTHR43378">
    <property type="entry name" value="UDP-3-O-ACYLGLUCOSAMINE N-ACYLTRANSFERASE"/>
    <property type="match status" value="1"/>
</dbReference>
<keyword evidence="3 9" id="KW-0808">Transferase</keyword>
<evidence type="ECO:0000256" key="5">
    <source>
        <dbReference type="ARBA" id="ARBA00023098"/>
    </source>
</evidence>
<dbReference type="SUPFAM" id="SSF51161">
    <property type="entry name" value="Trimeric LpxA-like enzymes"/>
    <property type="match status" value="1"/>
</dbReference>
<dbReference type="Proteomes" id="UP000054729">
    <property type="component" value="Unassembled WGS sequence"/>
</dbReference>
<dbReference type="Pfam" id="PF25087">
    <property type="entry name" value="GMPPB_C"/>
    <property type="match status" value="1"/>
</dbReference>
<protein>
    <submittedName>
        <fullName evidence="9">UDP-3-O-(3-hydroxymyristoyl) glucosamine N-acyltransferase</fullName>
    </submittedName>
</protein>